<dbReference type="InterPro" id="IPR011333">
    <property type="entry name" value="SKP1/BTB/POZ_sf"/>
</dbReference>
<dbReference type="PANTHER" id="PTHR47843">
    <property type="entry name" value="BTB DOMAIN-CONTAINING PROTEIN-RELATED"/>
    <property type="match status" value="1"/>
</dbReference>
<protein>
    <recommendedName>
        <fullName evidence="2">BTB domain-containing protein</fullName>
    </recommendedName>
</protein>
<comment type="caution">
    <text evidence="3">The sequence shown here is derived from an EMBL/GenBank/DDBJ whole genome shotgun (WGS) entry which is preliminary data.</text>
</comment>
<accession>A0A139H5R6</accession>
<feature type="compositionally biased region" description="Low complexity" evidence="1">
    <location>
        <begin position="14"/>
        <end position="23"/>
    </location>
</feature>
<dbReference type="Gene3D" id="3.30.710.10">
    <property type="entry name" value="Potassium Channel Kv1.1, Chain A"/>
    <property type="match status" value="1"/>
</dbReference>
<dbReference type="EMBL" id="LFZN01000134">
    <property type="protein sequence ID" value="KXS97761.1"/>
    <property type="molecule type" value="Genomic_DNA"/>
</dbReference>
<evidence type="ECO:0000259" key="2">
    <source>
        <dbReference type="PROSITE" id="PS50097"/>
    </source>
</evidence>
<gene>
    <name evidence="3" type="ORF">AC578_3189</name>
</gene>
<evidence type="ECO:0000313" key="4">
    <source>
        <dbReference type="Proteomes" id="UP000070133"/>
    </source>
</evidence>
<dbReference type="PROSITE" id="PS50097">
    <property type="entry name" value="BTB"/>
    <property type="match status" value="1"/>
</dbReference>
<sequence>MASNNGAAPPTPPTKTTKSPVPVFKDHAASNGEQVKDLYQSVAKLHGDTRYADLTIRCGERHWKMHKVIVCSRCKFFEKACDGRFKEAAGNVVTLPDDPPNAVAAMLQYLYTAAYDDSSDQEGCAPLVFNFRVHIVADKYDLPGLVALAEHKFKSRVDSGRFGIIEIVDAVREAYKFESDPQKPLRQHIMGHLMGPGHHLLRDDAFIQVAKGVPAFSAQLVSEILSRPIPPGYVKVDARFEAYRSLASALALTAEGIMTKRPGG</sequence>
<organism evidence="3 4">
    <name type="scientific">Pseudocercospora eumusae</name>
    <dbReference type="NCBI Taxonomy" id="321146"/>
    <lineage>
        <taxon>Eukaryota</taxon>
        <taxon>Fungi</taxon>
        <taxon>Dikarya</taxon>
        <taxon>Ascomycota</taxon>
        <taxon>Pezizomycotina</taxon>
        <taxon>Dothideomycetes</taxon>
        <taxon>Dothideomycetidae</taxon>
        <taxon>Mycosphaerellales</taxon>
        <taxon>Mycosphaerellaceae</taxon>
        <taxon>Pseudocercospora</taxon>
    </lineage>
</organism>
<evidence type="ECO:0000313" key="3">
    <source>
        <dbReference type="EMBL" id="KXS97761.1"/>
    </source>
</evidence>
<dbReference type="PANTHER" id="PTHR47843:SF5">
    <property type="entry name" value="BTB_POZ DOMAIN PROTEIN"/>
    <property type="match status" value="1"/>
</dbReference>
<dbReference type="Proteomes" id="UP000070133">
    <property type="component" value="Unassembled WGS sequence"/>
</dbReference>
<dbReference type="Pfam" id="PF00651">
    <property type="entry name" value="BTB"/>
    <property type="match status" value="1"/>
</dbReference>
<name>A0A139H5R6_9PEZI</name>
<dbReference type="STRING" id="321146.A0A139H5R6"/>
<keyword evidence="4" id="KW-1185">Reference proteome</keyword>
<dbReference type="SUPFAM" id="SSF54695">
    <property type="entry name" value="POZ domain"/>
    <property type="match status" value="1"/>
</dbReference>
<dbReference type="AlphaFoldDB" id="A0A139H5R6"/>
<dbReference type="SMART" id="SM00225">
    <property type="entry name" value="BTB"/>
    <property type="match status" value="1"/>
</dbReference>
<proteinExistence type="predicted"/>
<dbReference type="CDD" id="cd18186">
    <property type="entry name" value="BTB_POZ_ZBTB_KLHL-like"/>
    <property type="match status" value="1"/>
</dbReference>
<reference evidence="3 4" key="1">
    <citation type="submission" date="2015-07" db="EMBL/GenBank/DDBJ databases">
        <title>Comparative genomics of the Sigatoka disease complex on banana suggests a link between parallel evolutionary changes in Pseudocercospora fijiensis and Pseudocercospora eumusae and increased virulence on the banana host.</title>
        <authorList>
            <person name="Chang T.-C."/>
            <person name="Salvucci A."/>
            <person name="Crous P.W."/>
            <person name="Stergiopoulos I."/>
        </authorList>
    </citation>
    <scope>NUCLEOTIDE SEQUENCE [LARGE SCALE GENOMIC DNA]</scope>
    <source>
        <strain evidence="3 4">CBS 114824</strain>
    </source>
</reference>
<dbReference type="OrthoDB" id="3645966at2759"/>
<feature type="region of interest" description="Disordered" evidence="1">
    <location>
        <begin position="1"/>
        <end position="23"/>
    </location>
</feature>
<dbReference type="InterPro" id="IPR000210">
    <property type="entry name" value="BTB/POZ_dom"/>
</dbReference>
<evidence type="ECO:0000256" key="1">
    <source>
        <dbReference type="SAM" id="MobiDB-lite"/>
    </source>
</evidence>
<feature type="domain" description="BTB" evidence="2">
    <location>
        <begin position="52"/>
        <end position="119"/>
    </location>
</feature>